<dbReference type="Pfam" id="PF13637">
    <property type="entry name" value="Ank_4"/>
    <property type="match status" value="1"/>
</dbReference>
<dbReference type="SUPFAM" id="SSF48403">
    <property type="entry name" value="Ankyrin repeat"/>
    <property type="match status" value="2"/>
</dbReference>
<sequence length="1856" mass="204462">MAKDSQFYVQEKNLVAVPGLGADPKRSFGSETGKGFNWLSDEREGIRSDIPGARVLLYEYDSRWYGQAALPQTLFNAATLLLDSLIVKREKCKTRPLVFLAHSMGGLVVAKALTLAASRPEEIERLRIYECFAGGIFFGTPFRGSSEAGKALLFASVLEAFDKGVPSQMIKVLDPDLDTLSELRNDFTRLVTKEPKANIACIYELKETSYVNMNIGKFKFRGLQEIVVTQDSAKLDCAEDVRGMACDHRQLNRFDNVKDGRYESVRLLLRGIVTKARIIVKRRLNASKHSAIDDATFSRLSNSLNVADYHRKRQNVESVSGDSSWILKEPKYLNWSAIADEPSGYNCLWVSGTEGQGKSKAALSVLETLEEVEYKNGTPGAKDALVAYFFCDSAPDYRSAENLLKSLMWQLILKRRPLAQYVKGFAAQEMSRSSNTSGTFSLTKLWRGLQDMLRDPSVQNVYLIINNLHYLSEGTEEFLEIINSEVLAEPTGVEDPIKEKVKWMFLSRARENIKDALHGGDEPDVLRVNLEDGSKDAQLRLSLKAYTRDRVKTLAVYKSYSLSLQYFVTSILQQRAENNTLWVEVVCRLLEGLPSSHVQVRKTLEAIPQDLEELIKRTWSEALGSNTEGIDNIKEILRTLAIAYEDPTIDELKVIAELSDSPDAEHVQEQVRACGPLLRIYDSSNEGYYDLGSMRVTFVHPLAKESLLRSSRKLIGLSDDDEDQLEVRWQHGVVALRCLAYTFGKLEPEDKNANWEEVATGAEAKDEMERDLDEIFPEEVAEVDEEVEALEYPLSYWLRHGNESTPDFVDTLDLKHAFWAMDSSVRRRWWSAYADRDGYGELTGLTAMHVAAFFGLTSLMDPLVATGHSNEIRIRDSWENQPLHWAAERGHLDTMEKLLSLGADINDGIQDQVWTPLHMAASTGQVEAIELLLSGHYGATELNAVSKEVGTPFTLAISCNQKAAAELLLAKGASPTLTSDDFESPVAIAALRGYDDVVDNLLRAGASQNMVSRDFGSALGAAASAGHFDIVERLMRFDNDLTSHQRALEEAAQHNFNLIVRLLLQGSAQLHCDKSFEMAASQGHDAVIKEIWAHHQQHNALTQISVNNALYVATDGEQETTVDLLLRYCGADPNSTGEEYGNAVTAAAYDGNVNILKMLINARADLNAASGYPLQAAASQGHEDVVAFLLQHGASADGYATKHPDGTPLQAACVAGNSEIAKMLLTQRANPNRGSGDFTNPLIAAASQGHGDLLELLLEHGADPNVFGGADKSTPLINAAATLPANRLEVLIKHGARVDTQDPDEDNALILSALVGDDDCVEMLLKYGANINISGKHNGTALHAAASNGHVETCRLLLQRGADPTVRGGPYDTVFQAAAISGNKECLHLVLDGPANKGGLRSLQFWHDKIDVNVQGGSHFTALHAAAAEPDDGCLRLLLQRSPAVSVVPRGDAKMGTPLHSAAFAGCNRNARLLLEAGADPNITAGSHGTVLQAAALKCGTDICELLLEHGAKTDKLSGKYGSALVAAVVRDYHEWDTSMLEFLLAKEFPPEAYYAALEKAFNLQRKEAFRLIWKSVQSKDPKTFKGLNVKQLLGRFKFQLRGRGGVIHTEDEDANSDFADDVEHYDQDFEDEYVETEEEDDDEDSTNENQAGARQLNGGTDRSLPIRSSNGTRGLGDAGNGYQISNFTNGAGNGGTGGTENGNDVTMGGTENRSIQSTDPATTGYEENHDEGQPEHEAGDDKRGIEEGEGEHQEEENEADAQEEEHQGSELEKEEPEEGEHQEEEEEGEPDEDENQEELPEDDAPEEEAPEEEAEEEQLEEEEPEEEQPQEDEQQEEEEAEGGWRGKASRWMDRL</sequence>
<dbReference type="PROSITE" id="PS50088">
    <property type="entry name" value="ANK_REPEAT"/>
    <property type="match status" value="8"/>
</dbReference>
<accession>M7SFS6</accession>
<feature type="repeat" description="ANK" evidence="3">
    <location>
        <begin position="1237"/>
        <end position="1269"/>
    </location>
</feature>
<feature type="compositionally biased region" description="Acidic residues" evidence="4">
    <location>
        <begin position="1748"/>
        <end position="1764"/>
    </location>
</feature>
<dbReference type="Proteomes" id="UP000012174">
    <property type="component" value="Unassembled WGS sequence"/>
</dbReference>
<evidence type="ECO:0000256" key="2">
    <source>
        <dbReference type="ARBA" id="ARBA00023043"/>
    </source>
</evidence>
<evidence type="ECO:0000313" key="6">
    <source>
        <dbReference type="EMBL" id="EMR63017.1"/>
    </source>
</evidence>
<feature type="region of interest" description="Disordered" evidence="4">
    <location>
        <begin position="1635"/>
        <end position="1856"/>
    </location>
</feature>
<evidence type="ECO:0000256" key="3">
    <source>
        <dbReference type="PROSITE-ProRule" id="PRU00023"/>
    </source>
</evidence>
<evidence type="ECO:0000256" key="1">
    <source>
        <dbReference type="ARBA" id="ARBA00022737"/>
    </source>
</evidence>
<dbReference type="Pfam" id="PF12796">
    <property type="entry name" value="Ank_2"/>
    <property type="match status" value="4"/>
</dbReference>
<dbReference type="EMBL" id="KB707312">
    <property type="protein sequence ID" value="EMR63017.1"/>
    <property type="molecule type" value="Genomic_DNA"/>
</dbReference>
<name>M7SFS6_EUTLA</name>
<dbReference type="InterPro" id="IPR029058">
    <property type="entry name" value="AB_hydrolase_fold"/>
</dbReference>
<gene>
    <name evidence="6" type="ORF">UCREL1_10038</name>
</gene>
<feature type="repeat" description="ANK" evidence="3">
    <location>
        <begin position="1304"/>
        <end position="1336"/>
    </location>
</feature>
<organism evidence="6 7">
    <name type="scientific">Eutypa lata (strain UCR-EL1)</name>
    <name type="common">Grapevine dieback disease fungus</name>
    <name type="synonym">Eutypa armeniacae</name>
    <dbReference type="NCBI Taxonomy" id="1287681"/>
    <lineage>
        <taxon>Eukaryota</taxon>
        <taxon>Fungi</taxon>
        <taxon>Dikarya</taxon>
        <taxon>Ascomycota</taxon>
        <taxon>Pezizomycotina</taxon>
        <taxon>Sordariomycetes</taxon>
        <taxon>Xylariomycetidae</taxon>
        <taxon>Xylariales</taxon>
        <taxon>Diatrypaceae</taxon>
        <taxon>Eutypa</taxon>
    </lineage>
</organism>
<dbReference type="PRINTS" id="PR01415">
    <property type="entry name" value="ANKYRIN"/>
</dbReference>
<evidence type="ECO:0000259" key="5">
    <source>
        <dbReference type="Pfam" id="PF24883"/>
    </source>
</evidence>
<feature type="repeat" description="ANK" evidence="3">
    <location>
        <begin position="1169"/>
        <end position="1201"/>
    </location>
</feature>
<feature type="repeat" description="ANK" evidence="3">
    <location>
        <begin position="878"/>
        <end position="906"/>
    </location>
</feature>
<feature type="repeat" description="ANK" evidence="3">
    <location>
        <begin position="1454"/>
        <end position="1486"/>
    </location>
</feature>
<dbReference type="Gene3D" id="1.25.40.20">
    <property type="entry name" value="Ankyrin repeat-containing domain"/>
    <property type="match status" value="4"/>
</dbReference>
<feature type="compositionally biased region" description="Acidic residues" evidence="4">
    <location>
        <begin position="1635"/>
        <end position="1647"/>
    </location>
</feature>
<feature type="compositionally biased region" description="Acidic residues" evidence="4">
    <location>
        <begin position="1773"/>
        <end position="1842"/>
    </location>
</feature>
<dbReference type="PROSITE" id="PS50297">
    <property type="entry name" value="ANK_REP_REGION"/>
    <property type="match status" value="6"/>
</dbReference>
<reference evidence="7" key="1">
    <citation type="journal article" date="2013" name="Genome Announc.">
        <title>Draft genome sequence of the grapevine dieback fungus Eutypa lata UCR-EL1.</title>
        <authorList>
            <person name="Blanco-Ulate B."/>
            <person name="Rolshausen P.E."/>
            <person name="Cantu D."/>
        </authorList>
    </citation>
    <scope>NUCLEOTIDE SEQUENCE [LARGE SCALE GENOMIC DNA]</scope>
    <source>
        <strain evidence="7">UCR-EL1</strain>
    </source>
</reference>
<feature type="compositionally biased region" description="Basic and acidic residues" evidence="4">
    <location>
        <begin position="1727"/>
        <end position="1747"/>
    </location>
</feature>
<dbReference type="SUPFAM" id="SSF53474">
    <property type="entry name" value="alpha/beta-Hydrolases"/>
    <property type="match status" value="1"/>
</dbReference>
<keyword evidence="7" id="KW-1185">Reference proteome</keyword>
<dbReference type="eggNOG" id="KOG4177">
    <property type="taxonomic scope" value="Eukaryota"/>
</dbReference>
<dbReference type="InterPro" id="IPR036770">
    <property type="entry name" value="Ankyrin_rpt-contain_sf"/>
</dbReference>
<evidence type="ECO:0000313" key="7">
    <source>
        <dbReference type="Proteomes" id="UP000012174"/>
    </source>
</evidence>
<dbReference type="PANTHER" id="PTHR24198">
    <property type="entry name" value="ANKYRIN REPEAT AND PROTEIN KINASE DOMAIN-CONTAINING PROTEIN"/>
    <property type="match status" value="1"/>
</dbReference>
<dbReference type="HOGENOM" id="CLU_236227_0_0_1"/>
<dbReference type="InterPro" id="IPR056884">
    <property type="entry name" value="NPHP3-like_N"/>
</dbReference>
<keyword evidence="1" id="KW-0677">Repeat</keyword>
<dbReference type="KEGG" id="ela:UCREL1_10038"/>
<feature type="repeat" description="ANK" evidence="3">
    <location>
        <begin position="1337"/>
        <end position="1369"/>
    </location>
</feature>
<feature type="repeat" description="ANK" evidence="3">
    <location>
        <begin position="981"/>
        <end position="1013"/>
    </location>
</feature>
<dbReference type="Gene3D" id="3.40.50.1820">
    <property type="entry name" value="alpha/beta hydrolase"/>
    <property type="match status" value="1"/>
</dbReference>
<dbReference type="SMART" id="SM00248">
    <property type="entry name" value="ANK"/>
    <property type="match status" value="18"/>
</dbReference>
<evidence type="ECO:0000256" key="4">
    <source>
        <dbReference type="SAM" id="MobiDB-lite"/>
    </source>
</evidence>
<dbReference type="OrthoDB" id="427518at2759"/>
<proteinExistence type="predicted"/>
<dbReference type="OMA" id="VFLAHSM"/>
<protein>
    <submittedName>
        <fullName evidence="6">Putative nacht and ankyrin domain protein</fullName>
    </submittedName>
</protein>
<feature type="compositionally biased region" description="Gly residues" evidence="4">
    <location>
        <begin position="1692"/>
        <end position="1701"/>
    </location>
</feature>
<feature type="compositionally biased region" description="Polar residues" evidence="4">
    <location>
        <begin position="1710"/>
        <end position="1722"/>
    </location>
</feature>
<dbReference type="Pfam" id="PF24883">
    <property type="entry name" value="NPHP3_N"/>
    <property type="match status" value="1"/>
</dbReference>
<keyword evidence="2 3" id="KW-0040">ANK repeat</keyword>
<feature type="compositionally biased region" description="Polar residues" evidence="4">
    <location>
        <begin position="1648"/>
        <end position="1673"/>
    </location>
</feature>
<feature type="domain" description="Nephrocystin 3-like N-terminal" evidence="5">
    <location>
        <begin position="324"/>
        <end position="508"/>
    </location>
</feature>
<dbReference type="InterPro" id="IPR002110">
    <property type="entry name" value="Ankyrin_rpt"/>
</dbReference>
<feature type="repeat" description="ANK" evidence="3">
    <location>
        <begin position="912"/>
        <end position="934"/>
    </location>
</feature>
<dbReference type="PANTHER" id="PTHR24198:SF165">
    <property type="entry name" value="ANKYRIN REPEAT-CONTAINING PROTEIN-RELATED"/>
    <property type="match status" value="1"/>
</dbReference>